<evidence type="ECO:0000313" key="3">
    <source>
        <dbReference type="EMBL" id="MEX3745846.1"/>
    </source>
</evidence>
<dbReference type="SUPFAM" id="SSF54060">
    <property type="entry name" value="His-Me finger endonucleases"/>
    <property type="match status" value="1"/>
</dbReference>
<dbReference type="PANTHER" id="PTHR13966">
    <property type="entry name" value="ENDONUCLEASE RELATED"/>
    <property type="match status" value="1"/>
</dbReference>
<dbReference type="PANTHER" id="PTHR13966:SF5">
    <property type="entry name" value="ENDONUCLEASE G, MITOCHONDRIAL"/>
    <property type="match status" value="1"/>
</dbReference>
<dbReference type="InterPro" id="IPR044925">
    <property type="entry name" value="His-Me_finger_sf"/>
</dbReference>
<accession>A0ABV3VYZ4</accession>
<dbReference type="InterPro" id="IPR040255">
    <property type="entry name" value="Non-specific_endonuclease"/>
</dbReference>
<gene>
    <name evidence="3" type="ORF">AB1300_11940</name>
    <name evidence="4" type="ORF">AB1300_13485</name>
</gene>
<keyword evidence="4" id="KW-0255">Endonuclease</keyword>
<dbReference type="InterPro" id="IPR001604">
    <property type="entry name" value="Endo_G_ENPP1-like_dom"/>
</dbReference>
<dbReference type="GO" id="GO:0004519">
    <property type="term" value="F:endonuclease activity"/>
    <property type="evidence" value="ECO:0007669"/>
    <property type="project" value="UniProtKB-KW"/>
</dbReference>
<comment type="caution">
    <text evidence="4">The sequence shown here is derived from an EMBL/GenBank/DDBJ whole genome shotgun (WGS) entry which is preliminary data.</text>
</comment>
<evidence type="ECO:0000313" key="4">
    <source>
        <dbReference type="EMBL" id="MEX3746146.1"/>
    </source>
</evidence>
<reference evidence="4 5" key="1">
    <citation type="submission" date="2024-07" db="EMBL/GenBank/DDBJ databases">
        <title>Characterization of a bacterium isolated from hydrolysated instant sea cucumber by whole-genome sequencing and metabolomics.</title>
        <authorList>
            <person name="Luo X."/>
            <person name="Zhang Z."/>
            <person name="Zheng Z."/>
            <person name="Zhang W."/>
            <person name="Ming T."/>
            <person name="Jiao L."/>
            <person name="Su X."/>
            <person name="Kong F."/>
            <person name="Xu J."/>
        </authorList>
    </citation>
    <scope>NUCLEOTIDE SEQUENCE [LARGE SCALE GENOMIC DNA]</scope>
    <source>
        <strain evidence="4 5">XL-2024</strain>
    </source>
</reference>
<dbReference type="InterPro" id="IPR044929">
    <property type="entry name" value="DNA/RNA_non-sp_Endonuclease_sf"/>
</dbReference>
<dbReference type="EMBL" id="JBFRHK010000007">
    <property type="protein sequence ID" value="MEX3746146.1"/>
    <property type="molecule type" value="Genomic_DNA"/>
</dbReference>
<protein>
    <submittedName>
        <fullName evidence="4">DNA/RNA non-specific endonuclease</fullName>
    </submittedName>
</protein>
<sequence length="304" mass="35376">MGLNKGFDTTFLGEEFPIPFPRLREDIGQVALEGGKVYPFTHFSIVMNKERKFAIYGANNTDKERDIQLRRCNNWHTDDRIGEENQVGGWLYEGGQADLWDRGHLVRRDDVGWGERDEAKDGDCDSFCFANIAPQHKEFHHTKWGDIEGWIINQTKSKNKKFSIFTGPIFTENDREYCGYQKPLGCGIKIPAGFWKVAFYIGVDDRLRSVAFKILQDDYWRHNLKAEFRSSTKNRLLEKMDVLTQYQVPLTTITEITGIQFDDYLYETNPLYYHANAMTERANIATPEAYIIRDQTDLILDRSK</sequence>
<feature type="domain" description="ENPP1-3/EXOG-like endonuclease/phosphodiesterase" evidence="1">
    <location>
        <begin position="40"/>
        <end position="268"/>
    </location>
</feature>
<evidence type="ECO:0000259" key="2">
    <source>
        <dbReference type="SMART" id="SM00892"/>
    </source>
</evidence>
<dbReference type="SMART" id="SM00477">
    <property type="entry name" value="NUC"/>
    <property type="match status" value="1"/>
</dbReference>
<proteinExistence type="predicted"/>
<name>A0ABV3VYZ4_9BACI</name>
<dbReference type="EMBL" id="JBFRHK010000006">
    <property type="protein sequence ID" value="MEX3745846.1"/>
    <property type="molecule type" value="Genomic_DNA"/>
</dbReference>
<dbReference type="Gene3D" id="3.40.570.10">
    <property type="entry name" value="Extracellular Endonuclease, subunit A"/>
    <property type="match status" value="1"/>
</dbReference>
<organism evidence="4 5">
    <name type="scientific">Lysinibacillus xylanilyticus</name>
    <dbReference type="NCBI Taxonomy" id="582475"/>
    <lineage>
        <taxon>Bacteria</taxon>
        <taxon>Bacillati</taxon>
        <taxon>Bacillota</taxon>
        <taxon>Bacilli</taxon>
        <taxon>Bacillales</taxon>
        <taxon>Bacillaceae</taxon>
        <taxon>Lysinibacillus</taxon>
    </lineage>
</organism>
<evidence type="ECO:0000313" key="5">
    <source>
        <dbReference type="Proteomes" id="UP001558534"/>
    </source>
</evidence>
<dbReference type="InterPro" id="IPR020821">
    <property type="entry name" value="ENPP1-3/EXOG-like_nuc-like"/>
</dbReference>
<dbReference type="RefSeq" id="WP_368636698.1">
    <property type="nucleotide sequence ID" value="NZ_JBFRHK010000006.1"/>
</dbReference>
<keyword evidence="5" id="KW-1185">Reference proteome</keyword>
<keyword evidence="4" id="KW-0540">Nuclease</keyword>
<keyword evidence="4" id="KW-0378">Hydrolase</keyword>
<dbReference type="Pfam" id="PF01223">
    <property type="entry name" value="Endonuclease_NS"/>
    <property type="match status" value="1"/>
</dbReference>
<dbReference type="SMART" id="SM00892">
    <property type="entry name" value="Endonuclease_NS"/>
    <property type="match status" value="1"/>
</dbReference>
<dbReference type="Proteomes" id="UP001558534">
    <property type="component" value="Unassembled WGS sequence"/>
</dbReference>
<evidence type="ECO:0000259" key="1">
    <source>
        <dbReference type="SMART" id="SM00477"/>
    </source>
</evidence>
<feature type="domain" description="DNA/RNA non-specific endonuclease/pyrophosphatase/phosphodiesterase" evidence="2">
    <location>
        <begin position="39"/>
        <end position="268"/>
    </location>
</feature>